<evidence type="ECO:0008006" key="4">
    <source>
        <dbReference type="Google" id="ProtNLM"/>
    </source>
</evidence>
<organism evidence="2 3">
    <name type="scientific">Mesobaculum littorinae</name>
    <dbReference type="NCBI Taxonomy" id="2486419"/>
    <lineage>
        <taxon>Bacteria</taxon>
        <taxon>Pseudomonadati</taxon>
        <taxon>Pseudomonadota</taxon>
        <taxon>Alphaproteobacteria</taxon>
        <taxon>Rhodobacterales</taxon>
        <taxon>Roseobacteraceae</taxon>
        <taxon>Mesobaculum</taxon>
    </lineage>
</organism>
<accession>A0A438AKJ4</accession>
<comment type="caution">
    <text evidence="2">The sequence shown here is derived from an EMBL/GenBank/DDBJ whole genome shotgun (WGS) entry which is preliminary data.</text>
</comment>
<evidence type="ECO:0000313" key="2">
    <source>
        <dbReference type="EMBL" id="RVV99202.1"/>
    </source>
</evidence>
<gene>
    <name evidence="2" type="ORF">EKE94_00450</name>
</gene>
<keyword evidence="3" id="KW-1185">Reference proteome</keyword>
<dbReference type="RefSeq" id="WP_127904643.1">
    <property type="nucleotide sequence ID" value="NZ_RQXX01000001.1"/>
</dbReference>
<dbReference type="OrthoDB" id="154708at2"/>
<dbReference type="Proteomes" id="UP000285908">
    <property type="component" value="Unassembled WGS sequence"/>
</dbReference>
<dbReference type="AlphaFoldDB" id="A0A438AKJ4"/>
<feature type="region of interest" description="Disordered" evidence="1">
    <location>
        <begin position="1"/>
        <end position="26"/>
    </location>
</feature>
<name>A0A438AKJ4_9RHOB</name>
<dbReference type="EMBL" id="RQXX01000001">
    <property type="protein sequence ID" value="RVV99202.1"/>
    <property type="molecule type" value="Genomic_DNA"/>
</dbReference>
<reference evidence="2 3" key="1">
    <citation type="submission" date="2018-11" db="EMBL/GenBank/DDBJ databases">
        <title>Mesobaculum littorinae gen. nov., sp. nov., isolated from Littorina scabra that represents a novel genus of the order Rhodobacteraceae.</title>
        <authorList>
            <person name="Li F."/>
        </authorList>
    </citation>
    <scope>NUCLEOTIDE SEQUENCE [LARGE SCALE GENOMIC DNA]</scope>
    <source>
        <strain evidence="2 3">M0103</strain>
    </source>
</reference>
<evidence type="ECO:0000256" key="1">
    <source>
        <dbReference type="SAM" id="MobiDB-lite"/>
    </source>
</evidence>
<sequence>MAPDPDAGPVIDPPLARAASSGAPGLRVPHPAGPEFRGDCAACADLCCLALALDRGDAFAIDKPAGQPCPNLAPGGGCTIHATRARAGFPGCVAYDCAGAGQKVTAEVFGGADWRETPALTGPMMRAFSAMRRVQELRQVLAAALQLPLGVADRRSARDHFAALTPGPGGWTAEALEAAVTGPRPVQIDAFLRGLSGPARAAGLDRAGVPGDDDRG</sequence>
<evidence type="ECO:0000313" key="3">
    <source>
        <dbReference type="Proteomes" id="UP000285908"/>
    </source>
</evidence>
<protein>
    <recommendedName>
        <fullName evidence="4">Pentapeptide repeat-containing protein</fullName>
    </recommendedName>
</protein>
<proteinExistence type="predicted"/>